<accession>A0A9X2L3F1</accession>
<dbReference type="InterPro" id="IPR011990">
    <property type="entry name" value="TPR-like_helical_dom_sf"/>
</dbReference>
<dbReference type="Gene3D" id="1.25.40.10">
    <property type="entry name" value="Tetratricopeptide repeat domain"/>
    <property type="match status" value="1"/>
</dbReference>
<keyword evidence="4" id="KW-1185">Reference proteome</keyword>
<evidence type="ECO:0000256" key="1">
    <source>
        <dbReference type="SAM" id="Phobius"/>
    </source>
</evidence>
<sequence length="255" mass="28320">MKKLLLCSVWLLLSFTVSVAQQSPQATFDEANTLFENGDLTEALTLYRSIEQSGHVSGALYLNMGIAAVQLDSLGLAKFYFLKATDYNTTASRAETALDYVDSQFSRQSAMLPKLPWDRAVQWINEVPTAAGLFLIGFIITTAGLILLYLTWFNKLSFQNISSYVIALVIAGSALAGLAFYADYVNQRYDAAVLISNSQRVLQAPNPDATLESIAYEGYDLTVDHWKSEEQPDWLYVRLGNGQFGWIQDNGVKIL</sequence>
<reference evidence="3" key="1">
    <citation type="submission" date="2022-06" db="EMBL/GenBank/DDBJ databases">
        <title>Gracilimonas sp. CAU 1638 isolated from sea sediment.</title>
        <authorList>
            <person name="Kim W."/>
        </authorList>
    </citation>
    <scope>NUCLEOTIDE SEQUENCE</scope>
    <source>
        <strain evidence="3">CAU 1638</strain>
    </source>
</reference>
<dbReference type="AlphaFoldDB" id="A0A9X2L3F1"/>
<feature type="transmembrane region" description="Helical" evidence="1">
    <location>
        <begin position="164"/>
        <end position="182"/>
    </location>
</feature>
<dbReference type="Proteomes" id="UP001139125">
    <property type="component" value="Unassembled WGS sequence"/>
</dbReference>
<evidence type="ECO:0000313" key="4">
    <source>
        <dbReference type="Proteomes" id="UP001139125"/>
    </source>
</evidence>
<evidence type="ECO:0000256" key="2">
    <source>
        <dbReference type="SAM" id="SignalP"/>
    </source>
</evidence>
<keyword evidence="1" id="KW-1133">Transmembrane helix</keyword>
<keyword evidence="1" id="KW-0812">Transmembrane</keyword>
<evidence type="ECO:0008006" key="5">
    <source>
        <dbReference type="Google" id="ProtNLM"/>
    </source>
</evidence>
<dbReference type="EMBL" id="JANDBC010000001">
    <property type="protein sequence ID" value="MCP9291579.1"/>
    <property type="molecule type" value="Genomic_DNA"/>
</dbReference>
<gene>
    <name evidence="3" type="ORF">NM125_08295</name>
</gene>
<feature type="chain" id="PRO_5040767393" description="SH3 domain-containing protein" evidence="2">
    <location>
        <begin position="20"/>
        <end position="255"/>
    </location>
</feature>
<dbReference type="SUPFAM" id="SSF81901">
    <property type="entry name" value="HCP-like"/>
    <property type="match status" value="1"/>
</dbReference>
<feature type="transmembrane region" description="Helical" evidence="1">
    <location>
        <begin position="130"/>
        <end position="152"/>
    </location>
</feature>
<comment type="caution">
    <text evidence="3">The sequence shown here is derived from an EMBL/GenBank/DDBJ whole genome shotgun (WGS) entry which is preliminary data.</text>
</comment>
<keyword evidence="1" id="KW-0472">Membrane</keyword>
<evidence type="ECO:0000313" key="3">
    <source>
        <dbReference type="EMBL" id="MCP9291579.1"/>
    </source>
</evidence>
<dbReference type="RefSeq" id="WP_255134443.1">
    <property type="nucleotide sequence ID" value="NZ_JANDBC010000001.1"/>
</dbReference>
<name>A0A9X2L3F1_9BACT</name>
<feature type="signal peptide" evidence="2">
    <location>
        <begin position="1"/>
        <end position="19"/>
    </location>
</feature>
<proteinExistence type="predicted"/>
<keyword evidence="2" id="KW-0732">Signal</keyword>
<protein>
    <recommendedName>
        <fullName evidence="5">SH3 domain-containing protein</fullName>
    </recommendedName>
</protein>
<organism evidence="3 4">
    <name type="scientific">Gracilimonas sediminicola</name>
    <dbReference type="NCBI Taxonomy" id="2952158"/>
    <lineage>
        <taxon>Bacteria</taxon>
        <taxon>Pseudomonadati</taxon>
        <taxon>Balneolota</taxon>
        <taxon>Balneolia</taxon>
        <taxon>Balneolales</taxon>
        <taxon>Balneolaceae</taxon>
        <taxon>Gracilimonas</taxon>
    </lineage>
</organism>